<dbReference type="EMBL" id="NBSK02000008">
    <property type="protein sequence ID" value="KAJ0193837.1"/>
    <property type="molecule type" value="Genomic_DNA"/>
</dbReference>
<name>A0A9R1UTS3_LACSA</name>
<protein>
    <submittedName>
        <fullName evidence="1">Uncharacterized protein</fullName>
    </submittedName>
</protein>
<evidence type="ECO:0000313" key="2">
    <source>
        <dbReference type="Proteomes" id="UP000235145"/>
    </source>
</evidence>
<reference evidence="1 2" key="1">
    <citation type="journal article" date="2017" name="Nat. Commun.">
        <title>Genome assembly with in vitro proximity ligation data and whole-genome triplication in lettuce.</title>
        <authorList>
            <person name="Reyes-Chin-Wo S."/>
            <person name="Wang Z."/>
            <person name="Yang X."/>
            <person name="Kozik A."/>
            <person name="Arikit S."/>
            <person name="Song C."/>
            <person name="Xia L."/>
            <person name="Froenicke L."/>
            <person name="Lavelle D.O."/>
            <person name="Truco M.J."/>
            <person name="Xia R."/>
            <person name="Zhu S."/>
            <person name="Xu C."/>
            <person name="Xu H."/>
            <person name="Xu X."/>
            <person name="Cox K."/>
            <person name="Korf I."/>
            <person name="Meyers B.C."/>
            <person name="Michelmore R.W."/>
        </authorList>
    </citation>
    <scope>NUCLEOTIDE SEQUENCE [LARGE SCALE GENOMIC DNA]</scope>
    <source>
        <strain evidence="2">cv. Salinas</strain>
        <tissue evidence="1">Seedlings</tissue>
    </source>
</reference>
<keyword evidence="2" id="KW-1185">Reference proteome</keyword>
<sequence>MHVWSFYNFFNLKESLAFMFEVPHLNEESRKNMMNSLCYMETVNKAGKQKEFRGIDHGDDQAVILNLNNKLSQFLDDDSTWSLNLDNTFFHVKLICLWLFSRVFCSFVRWKFIPGINWQ</sequence>
<proteinExistence type="predicted"/>
<dbReference type="AlphaFoldDB" id="A0A9R1UTS3"/>
<organism evidence="1 2">
    <name type="scientific">Lactuca sativa</name>
    <name type="common">Garden lettuce</name>
    <dbReference type="NCBI Taxonomy" id="4236"/>
    <lineage>
        <taxon>Eukaryota</taxon>
        <taxon>Viridiplantae</taxon>
        <taxon>Streptophyta</taxon>
        <taxon>Embryophyta</taxon>
        <taxon>Tracheophyta</taxon>
        <taxon>Spermatophyta</taxon>
        <taxon>Magnoliopsida</taxon>
        <taxon>eudicotyledons</taxon>
        <taxon>Gunneridae</taxon>
        <taxon>Pentapetalae</taxon>
        <taxon>asterids</taxon>
        <taxon>campanulids</taxon>
        <taxon>Asterales</taxon>
        <taxon>Asteraceae</taxon>
        <taxon>Cichorioideae</taxon>
        <taxon>Cichorieae</taxon>
        <taxon>Lactucinae</taxon>
        <taxon>Lactuca</taxon>
    </lineage>
</organism>
<dbReference type="Proteomes" id="UP000235145">
    <property type="component" value="Unassembled WGS sequence"/>
</dbReference>
<evidence type="ECO:0000313" key="1">
    <source>
        <dbReference type="EMBL" id="KAJ0193837.1"/>
    </source>
</evidence>
<comment type="caution">
    <text evidence="1">The sequence shown here is derived from an EMBL/GenBank/DDBJ whole genome shotgun (WGS) entry which is preliminary data.</text>
</comment>
<accession>A0A9R1UTS3</accession>
<gene>
    <name evidence="1" type="ORF">LSAT_V11C800448650</name>
</gene>